<organism evidence="1 2">
    <name type="scientific">Funneliformis geosporum</name>
    <dbReference type="NCBI Taxonomy" id="1117311"/>
    <lineage>
        <taxon>Eukaryota</taxon>
        <taxon>Fungi</taxon>
        <taxon>Fungi incertae sedis</taxon>
        <taxon>Mucoromycota</taxon>
        <taxon>Glomeromycotina</taxon>
        <taxon>Glomeromycetes</taxon>
        <taxon>Glomerales</taxon>
        <taxon>Glomeraceae</taxon>
        <taxon>Funneliformis</taxon>
    </lineage>
</organism>
<gene>
    <name evidence="1" type="ORF">FWILDA_LOCUS16356</name>
</gene>
<proteinExistence type="predicted"/>
<dbReference type="EMBL" id="CAMKVN010010297">
    <property type="protein sequence ID" value="CAI2193996.1"/>
    <property type="molecule type" value="Genomic_DNA"/>
</dbReference>
<keyword evidence="2" id="KW-1185">Reference proteome</keyword>
<sequence>MDTNGGEIRLLTGEFTQLGAKKDMHQICIQGTKAFLTDFGITIRSTDGMAIFFDSDNELITTDSEFSFSYEERDKFFSEDQPHIKYIYYHDLISLQVAGRSFLNQPNSIFTAKKKLAKDLERAFTFTCEVAYELGELDQIQVYDERVNLITRQISTSETAIEPAGYDNLLNTIQGISTKLCEDCPADFQTEFAERANKRFYLAPKKQLSLAELLTQAQELKNTEDYNFSNLQNLLAKIYVETRTTPPNEAQKELIINLNKEKAELFFKSQLDEQFPVKDRSEEEIVANGEWRTFFAGLRNLKPAINTDSEAVVRLKNLQKKRYSLDQLDPANLTFPEKTVAETTRLEKKFENFLSRKIIHAYFHRATDKNELEARMEEIKQTNAREMALHGDQNKFKFRNEENYRQSVPENAVEYELNKQSNIGGYFDRVSKKMEIIFLTEMLADADSTAEGLLDVLSEYDSYFTAKDSASNAPRIKDIQTAFQEFYGEEWKTRLTANYHRLKMIEWLTHIIPLCGADRNEVNEFDNDTKERFKKSFEEINGEANFR</sequence>
<dbReference type="Proteomes" id="UP001153678">
    <property type="component" value="Unassembled WGS sequence"/>
</dbReference>
<comment type="caution">
    <text evidence="1">The sequence shown here is derived from an EMBL/GenBank/DDBJ whole genome shotgun (WGS) entry which is preliminary data.</text>
</comment>
<evidence type="ECO:0000313" key="2">
    <source>
        <dbReference type="Proteomes" id="UP001153678"/>
    </source>
</evidence>
<evidence type="ECO:0000313" key="1">
    <source>
        <dbReference type="EMBL" id="CAI2193996.1"/>
    </source>
</evidence>
<accession>A0A9W4X490</accession>
<reference evidence="1" key="1">
    <citation type="submission" date="2022-08" db="EMBL/GenBank/DDBJ databases">
        <authorList>
            <person name="Kallberg Y."/>
            <person name="Tangrot J."/>
            <person name="Rosling A."/>
        </authorList>
    </citation>
    <scope>NUCLEOTIDE SEQUENCE</scope>
    <source>
        <strain evidence="1">Wild A</strain>
    </source>
</reference>
<name>A0A9W4X490_9GLOM</name>
<protein>
    <submittedName>
        <fullName evidence="1">11216_t:CDS:1</fullName>
    </submittedName>
</protein>
<dbReference type="AlphaFoldDB" id="A0A9W4X490"/>